<dbReference type="EMBL" id="BLAD01000069">
    <property type="protein sequence ID" value="GES03498.1"/>
    <property type="molecule type" value="Genomic_DNA"/>
</dbReference>
<dbReference type="InterPro" id="IPR015168">
    <property type="entry name" value="SsuA/THI5"/>
</dbReference>
<dbReference type="AlphaFoldDB" id="A0A5M3WAF6"/>
<sequence length="81" mass="8394">MAQLRGRKVAFTPNTTSQYFLLKQLESTGLTFRDIEPVPLAPAEGLTALIGGSVDALAGFGTTVQVAESKGFPVLADGAPS</sequence>
<accession>A0A5M3WAF6</accession>
<proteinExistence type="predicted"/>
<evidence type="ECO:0000313" key="2">
    <source>
        <dbReference type="EMBL" id="GES03498.1"/>
    </source>
</evidence>
<gene>
    <name evidence="2" type="ORF">Acor_55640</name>
</gene>
<evidence type="ECO:0000259" key="1">
    <source>
        <dbReference type="Pfam" id="PF09084"/>
    </source>
</evidence>
<reference evidence="2 3" key="1">
    <citation type="submission" date="2019-10" db="EMBL/GenBank/DDBJ databases">
        <title>Whole genome shotgun sequence of Acrocarpospora corrugata NBRC 13972.</title>
        <authorList>
            <person name="Ichikawa N."/>
            <person name="Kimura A."/>
            <person name="Kitahashi Y."/>
            <person name="Komaki H."/>
            <person name="Oguchi A."/>
        </authorList>
    </citation>
    <scope>NUCLEOTIDE SEQUENCE [LARGE SCALE GENOMIC DNA]</scope>
    <source>
        <strain evidence="2 3">NBRC 13972</strain>
    </source>
</reference>
<dbReference type="Pfam" id="PF09084">
    <property type="entry name" value="NMT1"/>
    <property type="match status" value="1"/>
</dbReference>
<feature type="domain" description="SsuA/THI5-like" evidence="1">
    <location>
        <begin position="3"/>
        <end position="69"/>
    </location>
</feature>
<keyword evidence="3" id="KW-1185">Reference proteome</keyword>
<protein>
    <recommendedName>
        <fullName evidence="1">SsuA/THI5-like domain-containing protein</fullName>
    </recommendedName>
</protein>
<evidence type="ECO:0000313" key="3">
    <source>
        <dbReference type="Proteomes" id="UP000334990"/>
    </source>
</evidence>
<organism evidence="2 3">
    <name type="scientific">Acrocarpospora corrugata</name>
    <dbReference type="NCBI Taxonomy" id="35763"/>
    <lineage>
        <taxon>Bacteria</taxon>
        <taxon>Bacillati</taxon>
        <taxon>Actinomycetota</taxon>
        <taxon>Actinomycetes</taxon>
        <taxon>Streptosporangiales</taxon>
        <taxon>Streptosporangiaceae</taxon>
        <taxon>Acrocarpospora</taxon>
    </lineage>
</organism>
<comment type="caution">
    <text evidence="2">The sequence shown here is derived from an EMBL/GenBank/DDBJ whole genome shotgun (WGS) entry which is preliminary data.</text>
</comment>
<dbReference type="SUPFAM" id="SSF53850">
    <property type="entry name" value="Periplasmic binding protein-like II"/>
    <property type="match status" value="1"/>
</dbReference>
<dbReference type="Proteomes" id="UP000334990">
    <property type="component" value="Unassembled WGS sequence"/>
</dbReference>
<name>A0A5M3WAF6_9ACTN</name>
<dbReference type="Gene3D" id="3.40.190.10">
    <property type="entry name" value="Periplasmic binding protein-like II"/>
    <property type="match status" value="1"/>
</dbReference>